<dbReference type="PANTHER" id="PTHR45841:SF1">
    <property type="entry name" value="MRNA TURNOVER PROTEIN 4 HOMOLOG"/>
    <property type="match status" value="1"/>
</dbReference>
<feature type="compositionally biased region" description="Basic residues" evidence="2">
    <location>
        <begin position="1"/>
        <end position="18"/>
    </location>
</feature>
<evidence type="ECO:0000259" key="3">
    <source>
        <dbReference type="Pfam" id="PF17777"/>
    </source>
</evidence>
<dbReference type="GO" id="GO:0042273">
    <property type="term" value="P:ribosomal large subunit biogenesis"/>
    <property type="evidence" value="ECO:0007669"/>
    <property type="project" value="TreeGrafter"/>
</dbReference>
<dbReference type="GO" id="GO:0000956">
    <property type="term" value="P:nuclear-transcribed mRNA catabolic process"/>
    <property type="evidence" value="ECO:0007669"/>
    <property type="project" value="TreeGrafter"/>
</dbReference>
<organism evidence="4 5">
    <name type="scientific">Chrysophaeum taylorii</name>
    <dbReference type="NCBI Taxonomy" id="2483200"/>
    <lineage>
        <taxon>Eukaryota</taxon>
        <taxon>Sar</taxon>
        <taxon>Stramenopiles</taxon>
        <taxon>Ochrophyta</taxon>
        <taxon>Pelagophyceae</taxon>
        <taxon>Pelagomonadales</taxon>
        <taxon>Pelagomonadaceae</taxon>
        <taxon>Chrysophaeum</taxon>
    </lineage>
</organism>
<keyword evidence="5" id="KW-1185">Reference proteome</keyword>
<dbReference type="GO" id="GO:0006364">
    <property type="term" value="P:rRNA processing"/>
    <property type="evidence" value="ECO:0007669"/>
    <property type="project" value="TreeGrafter"/>
</dbReference>
<dbReference type="GO" id="GO:0005730">
    <property type="term" value="C:nucleolus"/>
    <property type="evidence" value="ECO:0007669"/>
    <property type="project" value="TreeGrafter"/>
</dbReference>
<dbReference type="InterPro" id="IPR043164">
    <property type="entry name" value="Ribosomal_uL10-like_insert_sf"/>
</dbReference>
<sequence length="220" mass="23771">MPLSKRAKKVSLTKTKKRAPSEKRSGYVESVRSLIEARSSVFALRIGDTTRATQFKALRAALPAGSRLFLGKKSLMAVALGRTPEEEIRPGLHLVSKRLESSQNAALVATDEAREAIERVLEASQTAEFAAAGFVAPSSLLLEKGPLPKFPTSMVETLRKLGLQVEVKDAALELIDDFQAASAGKPLSPEQAKLLKHLGVKMDTFAPEIVCGWVDGDFSN</sequence>
<protein>
    <recommendedName>
        <fullName evidence="3">Large ribosomal subunit protein uL10-like insertion domain-containing protein</fullName>
    </recommendedName>
</protein>
<evidence type="ECO:0000313" key="4">
    <source>
        <dbReference type="EMBL" id="KAJ8601035.1"/>
    </source>
</evidence>
<dbReference type="Gene3D" id="3.30.70.1730">
    <property type="match status" value="1"/>
</dbReference>
<dbReference type="InterPro" id="IPR051742">
    <property type="entry name" value="Ribosome_Assembly_uL10"/>
</dbReference>
<dbReference type="GO" id="GO:0003723">
    <property type="term" value="F:RNA binding"/>
    <property type="evidence" value="ECO:0007669"/>
    <property type="project" value="TreeGrafter"/>
</dbReference>
<evidence type="ECO:0000256" key="2">
    <source>
        <dbReference type="SAM" id="MobiDB-lite"/>
    </source>
</evidence>
<comment type="similarity">
    <text evidence="1">Belongs to the universal ribosomal protein uL10 family.</text>
</comment>
<dbReference type="InterPro" id="IPR001790">
    <property type="entry name" value="Ribosomal_uL10"/>
</dbReference>
<accession>A0AAD7XM33</accession>
<dbReference type="Pfam" id="PF17777">
    <property type="entry name" value="RL10P_insert"/>
    <property type="match status" value="1"/>
</dbReference>
<reference evidence="4" key="1">
    <citation type="submission" date="2023-01" db="EMBL/GenBank/DDBJ databases">
        <title>Metagenome sequencing of chrysophaentin producing Chrysophaeum taylorii.</title>
        <authorList>
            <person name="Davison J."/>
            <person name="Bewley C."/>
        </authorList>
    </citation>
    <scope>NUCLEOTIDE SEQUENCE</scope>
    <source>
        <strain evidence="4">NIES-1699</strain>
    </source>
</reference>
<feature type="region of interest" description="Disordered" evidence="2">
    <location>
        <begin position="1"/>
        <end position="24"/>
    </location>
</feature>
<dbReference type="AlphaFoldDB" id="A0AAD7XM33"/>
<name>A0AAD7XM33_9STRA</name>
<dbReference type="Gene3D" id="3.90.105.20">
    <property type="match status" value="1"/>
</dbReference>
<dbReference type="InterPro" id="IPR043141">
    <property type="entry name" value="Ribosomal_uL10-like_sf"/>
</dbReference>
<evidence type="ECO:0000256" key="1">
    <source>
        <dbReference type="ARBA" id="ARBA00008889"/>
    </source>
</evidence>
<feature type="domain" description="Large ribosomal subunit protein uL10-like insertion" evidence="3">
    <location>
        <begin position="130"/>
        <end position="200"/>
    </location>
</feature>
<proteinExistence type="inferred from homology"/>
<evidence type="ECO:0000313" key="5">
    <source>
        <dbReference type="Proteomes" id="UP001230188"/>
    </source>
</evidence>
<dbReference type="InterPro" id="IPR040637">
    <property type="entry name" value="Ribosomal_uL10-like_insert"/>
</dbReference>
<dbReference type="GO" id="GO:0030687">
    <property type="term" value="C:preribosome, large subunit precursor"/>
    <property type="evidence" value="ECO:0007669"/>
    <property type="project" value="TreeGrafter"/>
</dbReference>
<dbReference type="SUPFAM" id="SSF160369">
    <property type="entry name" value="Ribosomal protein L10-like"/>
    <property type="match status" value="1"/>
</dbReference>
<comment type="caution">
    <text evidence="4">The sequence shown here is derived from an EMBL/GenBank/DDBJ whole genome shotgun (WGS) entry which is preliminary data.</text>
</comment>
<gene>
    <name evidence="4" type="ORF">CTAYLR_007966</name>
</gene>
<dbReference type="Proteomes" id="UP001230188">
    <property type="component" value="Unassembled WGS sequence"/>
</dbReference>
<dbReference type="PANTHER" id="PTHR45841">
    <property type="entry name" value="MRNA TURNOVER PROTEIN 4 MRTO4"/>
    <property type="match status" value="1"/>
</dbReference>
<dbReference type="EMBL" id="JAQMWT010000457">
    <property type="protein sequence ID" value="KAJ8601035.1"/>
    <property type="molecule type" value="Genomic_DNA"/>
</dbReference>
<dbReference type="Pfam" id="PF00466">
    <property type="entry name" value="Ribosomal_L10"/>
    <property type="match status" value="1"/>
</dbReference>